<feature type="domain" description="DUF11" evidence="2">
    <location>
        <begin position="472"/>
        <end position="579"/>
    </location>
</feature>
<dbReference type="Gene3D" id="2.60.40.10">
    <property type="entry name" value="Immunoglobulins"/>
    <property type="match status" value="1"/>
</dbReference>
<dbReference type="STRING" id="1288484.GCA_000348665_01948"/>
<dbReference type="KEGG" id="dwu:DVJ83_09745"/>
<dbReference type="EMBL" id="CP031158">
    <property type="protein sequence ID" value="AXG99375.1"/>
    <property type="molecule type" value="Genomic_DNA"/>
</dbReference>
<feature type="signal peptide" evidence="1">
    <location>
        <begin position="1"/>
        <end position="27"/>
    </location>
</feature>
<dbReference type="Gene3D" id="2.60.40.1170">
    <property type="entry name" value="Mu homology domain, subdomain B"/>
    <property type="match status" value="1"/>
</dbReference>
<proteinExistence type="predicted"/>
<evidence type="ECO:0000313" key="4">
    <source>
        <dbReference type="Proteomes" id="UP000253744"/>
    </source>
</evidence>
<dbReference type="InterPro" id="IPR047589">
    <property type="entry name" value="DUF11_rpt"/>
</dbReference>
<keyword evidence="1" id="KW-0732">Signal</keyword>
<organism evidence="3 4">
    <name type="scientific">Deinococcus wulumuqiensis</name>
    <dbReference type="NCBI Taxonomy" id="980427"/>
    <lineage>
        <taxon>Bacteria</taxon>
        <taxon>Thermotogati</taxon>
        <taxon>Deinococcota</taxon>
        <taxon>Deinococci</taxon>
        <taxon>Deinococcales</taxon>
        <taxon>Deinococcaceae</taxon>
        <taxon>Deinococcus</taxon>
    </lineage>
</organism>
<dbReference type="InterPro" id="IPR001434">
    <property type="entry name" value="OmcB-like_DUF11"/>
</dbReference>
<feature type="domain" description="DUF11" evidence="2">
    <location>
        <begin position="187"/>
        <end position="311"/>
    </location>
</feature>
<dbReference type="Gene3D" id="2.60.40.740">
    <property type="match status" value="1"/>
</dbReference>
<feature type="chain" id="PRO_5016913572" evidence="1">
    <location>
        <begin position="28"/>
        <end position="917"/>
    </location>
</feature>
<dbReference type="Proteomes" id="UP000253744">
    <property type="component" value="Chromosome"/>
</dbReference>
<protein>
    <submittedName>
        <fullName evidence="3">DUF11 domain-containing protein</fullName>
    </submittedName>
</protein>
<dbReference type="PANTHER" id="PTHR34819:SF3">
    <property type="entry name" value="CELL SURFACE PROTEIN"/>
    <property type="match status" value="1"/>
</dbReference>
<evidence type="ECO:0000313" key="3">
    <source>
        <dbReference type="EMBL" id="AXG99375.1"/>
    </source>
</evidence>
<accession>A0A345II53</accession>
<dbReference type="InterPro" id="IPR013783">
    <property type="entry name" value="Ig-like_fold"/>
</dbReference>
<reference evidence="3 4" key="1">
    <citation type="submission" date="2018-07" db="EMBL/GenBank/DDBJ databases">
        <title>Complete Genome and Methylome Analysis of Deinococcus wulumuqiensis NEB 479.</title>
        <authorList>
            <person name="Fomenkov A."/>
            <person name="Luyten Y."/>
            <person name="Vincze T."/>
            <person name="Anton B.P."/>
            <person name="Clark T."/>
            <person name="Roberts R.J."/>
            <person name="Morgan R.D."/>
        </authorList>
    </citation>
    <scope>NUCLEOTIDE SEQUENCE [LARGE SCALE GENOMIC DNA]</scope>
    <source>
        <strain evidence="3 4">NEB 479</strain>
    </source>
</reference>
<dbReference type="PANTHER" id="PTHR34819">
    <property type="entry name" value="LARGE CYSTEINE-RICH PERIPLASMIC PROTEIN OMCB"/>
    <property type="match status" value="1"/>
</dbReference>
<evidence type="ECO:0000256" key="1">
    <source>
        <dbReference type="SAM" id="SignalP"/>
    </source>
</evidence>
<name>A0A345II53_9DEIO</name>
<dbReference type="SUPFAM" id="SSF117074">
    <property type="entry name" value="Hypothetical protein PA1324"/>
    <property type="match status" value="1"/>
</dbReference>
<dbReference type="AlphaFoldDB" id="A0A345II53"/>
<evidence type="ECO:0000259" key="2">
    <source>
        <dbReference type="Pfam" id="PF01345"/>
    </source>
</evidence>
<dbReference type="NCBIfam" id="TIGR01451">
    <property type="entry name" value="B_ant_repeat"/>
    <property type="match status" value="3"/>
</dbReference>
<dbReference type="RefSeq" id="WP_114672208.1">
    <property type="nucleotide sequence ID" value="NZ_CP031158.1"/>
</dbReference>
<dbReference type="Pfam" id="PF01345">
    <property type="entry name" value="DUF11"/>
    <property type="match status" value="3"/>
</dbReference>
<gene>
    <name evidence="3" type="ORF">DVJ83_09745</name>
</gene>
<feature type="domain" description="DUF11" evidence="2">
    <location>
        <begin position="587"/>
        <end position="707"/>
    </location>
</feature>
<sequence>MTLPSLLQRSHVPLLTAGLAALSSAFAATPAGTLITNRAVATFTPTESGGPSQSESNLVTTTVQAVCAISVSGLGSLDQRVQAGDQVTFKLTVTNAGNETSDLPLDLRLSGSFQPAVSLYLDSNGNGQVDGDDAKVQSLELQPDASAALLMVVDTPLAAQGEASVNLTTSCGGSAVATVRVLPPPELRVQKSFTPTQVRPGEETTVTVTARNPSNDEARQVVLTDPLAEQIARGLTYVPGSARASGGTLEYSDGVSWSAQPGADVQGLRVVASRLAPGAELGLTFRMVGTEAADGQQYTNVAVVQVPGRDTSASASVEVRYNPAVALGPVGTPQAAEGSAADQQTQPFAVVGQRVCFDHTLQNTGDVADNFRVTVTFPQGEASADLLGEDGEALKQPLRLEPGRSTVVRVCYVPATAGSLKAVITASGERGTSNATEDLISRIEAGLPELKKSVVATTLDVDGKPVTLGPERTVATDDTLTYTLEVRNPYDRPLSDVVVTDPIPAHLDFLDASSGGTPSGTLDEQSVTWQLGTLAPGERRTLTFRVRVTDRAVDGESLKNIFQLVSSEFLSPVSSNEVSTPVWSARLVIDKAVSAQEATYGERLTYTLRIRNTSKTTAVVLPVITDTPAPGLEYIAGTATLNGQPLADPRKEGGSLLWTIENIEAGGESVVTYETRVTPQATAKLSNTVVVEGRGGERAVASNRATAVTKLNPLKFAAISDIVGTVFVDRNRNGLYDKGFDTPIERARIILAGGQQVLTDKLGRYKFGNVPFGTHALRLDPNTTPYLPLHVAQDGGLAGTRTVQVGGLTILDFPLSPLTGEVAEVRRTTLTQGDLQVQKVVYAGRDGEYVVELRLTAQRALSDFQLNDPLPAGAILKEGRNTLSATLAAGETKLTYRFQWAGEQRAVTTDPVVRWRY</sequence>
<dbReference type="InterPro" id="IPR051172">
    <property type="entry name" value="Chlamydia_OmcB"/>
</dbReference>